<proteinExistence type="predicted"/>
<protein>
    <submittedName>
        <fullName evidence="1">Uncharacterized protein</fullName>
    </submittedName>
</protein>
<name>A0ABR8C1X2_APHFL</name>
<evidence type="ECO:0000313" key="2">
    <source>
        <dbReference type="Proteomes" id="UP000606721"/>
    </source>
</evidence>
<dbReference type="RefSeq" id="WP_168636572.1">
    <property type="nucleotide sequence ID" value="NZ_JACJQT010000063.1"/>
</dbReference>
<accession>A0ABR8C1X2</accession>
<evidence type="ECO:0000313" key="1">
    <source>
        <dbReference type="EMBL" id="MBD2280503.1"/>
    </source>
</evidence>
<sequence>MIQCVPYHQPDNYSVIDDEVATSQTLDEVARPNPRAERRGDAVFAF</sequence>
<comment type="caution">
    <text evidence="1">The sequence shown here is derived from an EMBL/GenBank/DDBJ whole genome shotgun (WGS) entry which is preliminary data.</text>
</comment>
<reference evidence="1 2" key="1">
    <citation type="journal article" date="2020" name="ISME J.">
        <title>Comparative genomics reveals insights into cyanobacterial evolution and habitat adaptation.</title>
        <authorList>
            <person name="Chen M.Y."/>
            <person name="Teng W.K."/>
            <person name="Zhao L."/>
            <person name="Hu C.X."/>
            <person name="Zhou Y.K."/>
            <person name="Han B.P."/>
            <person name="Song L.R."/>
            <person name="Shu W.S."/>
        </authorList>
    </citation>
    <scope>NUCLEOTIDE SEQUENCE [LARGE SCALE GENOMIC DNA]</scope>
    <source>
        <strain evidence="1 2">FACHB-1040</strain>
    </source>
</reference>
<keyword evidence="2" id="KW-1185">Reference proteome</keyword>
<dbReference type="Proteomes" id="UP000606721">
    <property type="component" value="Unassembled WGS sequence"/>
</dbReference>
<dbReference type="EMBL" id="JACJQT010000063">
    <property type="protein sequence ID" value="MBD2280503.1"/>
    <property type="molecule type" value="Genomic_DNA"/>
</dbReference>
<gene>
    <name evidence="1" type="ORF">H6F99_20170</name>
</gene>
<organism evidence="1 2">
    <name type="scientific">Aphanizomenon flos-aquae FACHB-1040</name>
    <dbReference type="NCBI Taxonomy" id="2692887"/>
    <lineage>
        <taxon>Bacteria</taxon>
        <taxon>Bacillati</taxon>
        <taxon>Cyanobacteriota</taxon>
        <taxon>Cyanophyceae</taxon>
        <taxon>Nostocales</taxon>
        <taxon>Aphanizomenonaceae</taxon>
        <taxon>Aphanizomenon</taxon>
    </lineage>
</organism>